<feature type="region of interest" description="Disordered" evidence="8">
    <location>
        <begin position="164"/>
        <end position="186"/>
    </location>
</feature>
<reference evidence="10" key="2">
    <citation type="submission" date="2020-05" db="UniProtKB">
        <authorList>
            <consortium name="EnsemblMetazoa"/>
        </authorList>
    </citation>
    <scope>IDENTIFICATION</scope>
    <source>
        <strain evidence="10">LVP_AGWG</strain>
    </source>
</reference>
<dbReference type="InterPro" id="IPR008139">
    <property type="entry name" value="SaposinB_dom"/>
</dbReference>
<dbReference type="SUPFAM" id="SSF47862">
    <property type="entry name" value="Saposin"/>
    <property type="match status" value="8"/>
</dbReference>
<dbReference type="InterPro" id="IPR011001">
    <property type="entry name" value="Saposin-like"/>
</dbReference>
<keyword evidence="3 9" id="KW-0732">Signal</keyword>
<dbReference type="GO" id="GO:0006665">
    <property type="term" value="P:sphingolipid metabolic process"/>
    <property type="evidence" value="ECO:0007669"/>
    <property type="project" value="InterPro"/>
</dbReference>
<dbReference type="Pfam" id="PF03489">
    <property type="entry name" value="SapB_2"/>
    <property type="match status" value="8"/>
</dbReference>
<keyword evidence="11" id="KW-1185">Reference proteome</keyword>
<dbReference type="EnsemblMetazoa" id="AAEL003046-RB">
    <property type="protein sequence ID" value="AAEL003046-PB"/>
    <property type="gene ID" value="AAEL003046"/>
</dbReference>
<feature type="compositionally biased region" description="Acidic residues" evidence="8">
    <location>
        <begin position="172"/>
        <end position="185"/>
    </location>
</feature>
<evidence type="ECO:0000256" key="6">
    <source>
        <dbReference type="ARBA" id="ARBA00023180"/>
    </source>
</evidence>
<dbReference type="Pfam" id="PF02199">
    <property type="entry name" value="SapA"/>
    <property type="match status" value="2"/>
</dbReference>
<organism evidence="10 11">
    <name type="scientific">Aedes aegypti</name>
    <name type="common">Yellowfever mosquito</name>
    <name type="synonym">Culex aegypti</name>
    <dbReference type="NCBI Taxonomy" id="7159"/>
    <lineage>
        <taxon>Eukaryota</taxon>
        <taxon>Metazoa</taxon>
        <taxon>Ecdysozoa</taxon>
        <taxon>Arthropoda</taxon>
        <taxon>Hexapoda</taxon>
        <taxon>Insecta</taxon>
        <taxon>Pterygota</taxon>
        <taxon>Neoptera</taxon>
        <taxon>Endopterygota</taxon>
        <taxon>Diptera</taxon>
        <taxon>Nematocera</taxon>
        <taxon>Culicoidea</taxon>
        <taxon>Culicidae</taxon>
        <taxon>Culicinae</taxon>
        <taxon>Aedini</taxon>
        <taxon>Aedes</taxon>
        <taxon>Stegomyia</taxon>
    </lineage>
</organism>
<dbReference type="InterPro" id="IPR008138">
    <property type="entry name" value="SapB_2"/>
</dbReference>
<gene>
    <name evidence="10" type="primary">5576894</name>
</gene>
<reference evidence="10 11" key="1">
    <citation type="submission" date="2017-06" db="EMBL/GenBank/DDBJ databases">
        <title>Aedes aegypti genome working group (AGWG) sequencing and assembly.</title>
        <authorList>
            <consortium name="Aedes aegypti Genome Working Group (AGWG)"/>
            <person name="Matthews B.J."/>
        </authorList>
    </citation>
    <scope>NUCLEOTIDE SEQUENCE [LARGE SCALE GENOMIC DNA]</scope>
    <source>
        <strain evidence="10 11">LVP_AGWG</strain>
    </source>
</reference>
<dbReference type="GO" id="GO:0005764">
    <property type="term" value="C:lysosome"/>
    <property type="evidence" value="ECO:0007669"/>
    <property type="project" value="InterPro"/>
</dbReference>
<dbReference type="InParanoid" id="A0A6I8T847"/>
<dbReference type="Proteomes" id="UP000008820">
    <property type="component" value="Chromosome 1"/>
</dbReference>
<dbReference type="PANTHER" id="PTHR11480:SF3">
    <property type="entry name" value="BCDNA.GH08312"/>
    <property type="match status" value="1"/>
</dbReference>
<evidence type="ECO:0000256" key="5">
    <source>
        <dbReference type="ARBA" id="ARBA00023157"/>
    </source>
</evidence>
<name>A0A6I8T847_AEDAE</name>
<dbReference type="GO" id="GO:0005576">
    <property type="term" value="C:extracellular region"/>
    <property type="evidence" value="ECO:0007669"/>
    <property type="project" value="UniProtKB-SubCell"/>
</dbReference>
<dbReference type="PROSITE" id="PS51110">
    <property type="entry name" value="SAP_A"/>
    <property type="match status" value="2"/>
</dbReference>
<evidence type="ECO:0000256" key="9">
    <source>
        <dbReference type="SAM" id="SignalP"/>
    </source>
</evidence>
<feature type="signal peptide" evidence="9">
    <location>
        <begin position="1"/>
        <end position="20"/>
    </location>
</feature>
<evidence type="ECO:0000313" key="11">
    <source>
        <dbReference type="Proteomes" id="UP000008820"/>
    </source>
</evidence>
<keyword evidence="4" id="KW-0677">Repeat</keyword>
<dbReference type="InterPro" id="IPR008373">
    <property type="entry name" value="Saposin"/>
</dbReference>
<dbReference type="GO" id="GO:0016020">
    <property type="term" value="C:membrane"/>
    <property type="evidence" value="ECO:0007669"/>
    <property type="project" value="GOC"/>
</dbReference>
<dbReference type="InterPro" id="IPR051428">
    <property type="entry name" value="Sphingo_Act-Surfact_Prot"/>
</dbReference>
<keyword evidence="2" id="KW-0964">Secreted</keyword>
<dbReference type="PRINTS" id="PR01797">
    <property type="entry name" value="SAPOSIN"/>
</dbReference>
<evidence type="ECO:0000256" key="3">
    <source>
        <dbReference type="ARBA" id="ARBA00022729"/>
    </source>
</evidence>
<evidence type="ECO:0000256" key="1">
    <source>
        <dbReference type="ARBA" id="ARBA00004613"/>
    </source>
</evidence>
<dbReference type="FunFam" id="1.10.225.10:FF:000002">
    <property type="entry name" value="prosaposin isoform X2"/>
    <property type="match status" value="2"/>
</dbReference>
<feature type="coiled-coil region" evidence="7">
    <location>
        <begin position="698"/>
        <end position="725"/>
    </location>
</feature>
<evidence type="ECO:0000256" key="4">
    <source>
        <dbReference type="ARBA" id="ARBA00022737"/>
    </source>
</evidence>
<protein>
    <submittedName>
        <fullName evidence="10">Uncharacterized protein</fullName>
    </submittedName>
</protein>
<keyword evidence="6" id="KW-0325">Glycoprotein</keyword>
<evidence type="ECO:0000256" key="2">
    <source>
        <dbReference type="ARBA" id="ARBA00022525"/>
    </source>
</evidence>
<dbReference type="SMART" id="SM00741">
    <property type="entry name" value="SapB"/>
    <property type="match status" value="8"/>
</dbReference>
<evidence type="ECO:0000256" key="8">
    <source>
        <dbReference type="SAM" id="MobiDB-lite"/>
    </source>
</evidence>
<dbReference type="SMART" id="SM00162">
    <property type="entry name" value="SAPA"/>
    <property type="match status" value="2"/>
</dbReference>
<dbReference type="AlphaFoldDB" id="A0A6I8T847"/>
<dbReference type="Gene3D" id="1.10.225.10">
    <property type="entry name" value="Saposin-like"/>
    <property type="match status" value="8"/>
</dbReference>
<dbReference type="FunCoup" id="A0A6I8T847">
    <property type="interactions" value="870"/>
</dbReference>
<dbReference type="OrthoDB" id="69496at2759"/>
<feature type="chain" id="PRO_5043814745" evidence="9">
    <location>
        <begin position="21"/>
        <end position="1024"/>
    </location>
</feature>
<keyword evidence="5" id="KW-1015">Disulfide bond</keyword>
<proteinExistence type="predicted"/>
<evidence type="ECO:0000313" key="10">
    <source>
        <dbReference type="EnsemblMetazoa" id="AAEL003046-PB"/>
    </source>
</evidence>
<dbReference type="PANTHER" id="PTHR11480">
    <property type="entry name" value="SAPOSIN-RELATED"/>
    <property type="match status" value="1"/>
</dbReference>
<sequence length="1024" mass="115090">MKNLLLALAGLLLVTTSTWASPVETGGRRLVGAKECTWGPTYWCSNLKNAKNCGAVTHCIQTVWEKQKYPVDNDEICNICLDMVKQARDQLESNETQADLKAVFEGSCNLIPIKVVRKECKKMADDFIPELVEALASQMNPNVVCSVAGLCNNAAIDKMLEEMPAVKPKDQDDVDESSSESEETRDEFSCEKCNKIAGLITNRFHATDRDQVLEGFLRFCGQMGSFSDGCSSIALTYFNEIYEHMTKQFNAKNVCHMSGACASQYHQHEESQEIEIRPMGGVGIIKVENEQLVGDDIPCKLCEQLVDHLRDLLIANTTELEFKQVLEGLCKQTKAFSQECLNIVDQYYEEIYSTLVHNLDSNSACFMIGVCPKGLNKALDGPIMPIVPVRVAIIHEQNAAKRMPPKKLLGENEPKLSAVEIQQAQLPIDRLMGAPLSMNLVENGKFCTLCEYFMHFVQEALSEPANEDEIKNVVGTTCEKLPKAIRGECHNFVDLYGDAVIALLIQSMDPREICPQLHMCPAAQEDIEIFAPAQIDVTIDANAGKDKPTCPLCLFAVTQLEETIKNDRTKENIKQALSKLCSHLSPKLKMECNDFVDTYSAELVEMLVSDFTPQEICVYLKLCVDQRPDLSLLNMEFDRDFRQQQRTHYDIETNEIADNTVNGQITVDHQATVSSPECLVCEEMVKEVEKRVKNKKSKEQIKEALEHACDRLKKYKTKCERYIDQHSDQIVDLLMKQLSPKEICHTLGFCIAKEIDELEVDEALLDYVVEPGVMVEPPKELFSPVDVSAAQGQPPQCAMCEFVMVKLESELADKKTEEDIENAVRSVCSKLPNTVTKQCDHLIDQYGKFIIKFLATLPPKEICTRLALCEKQLAKMQESNLEIIECAVCQGAVKTVDDILGNKKIDYDIVQDVEKICNTLPAKYYGKCQKMVEVYGVSMVRQLQKYVEKEQVCVNMGLCSNPTGYVKFEDEVAQVDHVEKEQAHLVGLDECTWGPAHWCATEENAQKCNASQFCAKKKLGKWQD</sequence>
<dbReference type="Pfam" id="PF05184">
    <property type="entry name" value="SapB_1"/>
    <property type="match status" value="7"/>
</dbReference>
<accession>A0A6I8T847</accession>
<dbReference type="PROSITE" id="PS50015">
    <property type="entry name" value="SAP_B"/>
    <property type="match status" value="8"/>
</dbReference>
<evidence type="ECO:0000256" key="7">
    <source>
        <dbReference type="SAM" id="Coils"/>
    </source>
</evidence>
<keyword evidence="7" id="KW-0175">Coiled coil</keyword>
<comment type="subcellular location">
    <subcellularLocation>
        <location evidence="1">Secreted</location>
    </subcellularLocation>
</comment>
<dbReference type="InterPro" id="IPR003119">
    <property type="entry name" value="SAP_A"/>
</dbReference>
<dbReference type="InterPro" id="IPR007856">
    <property type="entry name" value="SapB_1"/>
</dbReference>